<dbReference type="Gene3D" id="3.50.50.60">
    <property type="entry name" value="FAD/NAD(P)-binding domain"/>
    <property type="match status" value="1"/>
</dbReference>
<dbReference type="Proteomes" id="UP000289738">
    <property type="component" value="Chromosome B10"/>
</dbReference>
<comment type="caution">
    <text evidence="2">The sequence shown here is derived from an EMBL/GenBank/DDBJ whole genome shotgun (WGS) entry which is preliminary data.</text>
</comment>
<dbReference type="EMBL" id="SDMP01000020">
    <property type="protein sequence ID" value="RYQ83705.1"/>
    <property type="molecule type" value="Genomic_DNA"/>
</dbReference>
<evidence type="ECO:0000256" key="1">
    <source>
        <dbReference type="SAM" id="MobiDB-lite"/>
    </source>
</evidence>
<dbReference type="InterPro" id="IPR036188">
    <property type="entry name" value="FAD/NAD-bd_sf"/>
</dbReference>
<evidence type="ECO:0000313" key="3">
    <source>
        <dbReference type="Proteomes" id="UP000289738"/>
    </source>
</evidence>
<accession>A0A444X237</accession>
<dbReference type="Pfam" id="PF05834">
    <property type="entry name" value="Lycopene_cycl"/>
    <property type="match status" value="2"/>
</dbReference>
<proteinExistence type="predicted"/>
<dbReference type="AlphaFoldDB" id="A0A444X237"/>
<gene>
    <name evidence="2" type="ORF">Ahy_B10g102498</name>
</gene>
<dbReference type="PANTHER" id="PTHR39757:SF9">
    <property type="entry name" value="CAPSANTHIN_CAPSORUBIN SYNTHASE, CHROMOPLAST PROTEIN"/>
    <property type="match status" value="1"/>
</dbReference>
<organism evidence="2 3">
    <name type="scientific">Arachis hypogaea</name>
    <name type="common">Peanut</name>
    <dbReference type="NCBI Taxonomy" id="3818"/>
    <lineage>
        <taxon>Eukaryota</taxon>
        <taxon>Viridiplantae</taxon>
        <taxon>Streptophyta</taxon>
        <taxon>Embryophyta</taxon>
        <taxon>Tracheophyta</taxon>
        <taxon>Spermatophyta</taxon>
        <taxon>Magnoliopsida</taxon>
        <taxon>eudicotyledons</taxon>
        <taxon>Gunneridae</taxon>
        <taxon>Pentapetalae</taxon>
        <taxon>rosids</taxon>
        <taxon>fabids</taxon>
        <taxon>Fabales</taxon>
        <taxon>Fabaceae</taxon>
        <taxon>Papilionoideae</taxon>
        <taxon>50 kb inversion clade</taxon>
        <taxon>dalbergioids sensu lato</taxon>
        <taxon>Dalbergieae</taxon>
        <taxon>Pterocarpus clade</taxon>
        <taxon>Arachis</taxon>
    </lineage>
</organism>
<reference evidence="2 3" key="1">
    <citation type="submission" date="2019-01" db="EMBL/GenBank/DDBJ databases">
        <title>Sequencing of cultivated peanut Arachis hypogaea provides insights into genome evolution and oil improvement.</title>
        <authorList>
            <person name="Chen X."/>
        </authorList>
    </citation>
    <scope>NUCLEOTIDE SEQUENCE [LARGE SCALE GENOMIC DNA]</scope>
    <source>
        <strain evidence="3">cv. Fuhuasheng</strain>
        <tissue evidence="2">Leaves</tissue>
    </source>
</reference>
<dbReference type="SUPFAM" id="SSF51905">
    <property type="entry name" value="FAD/NAD(P)-binding domain"/>
    <property type="match status" value="1"/>
</dbReference>
<name>A0A444X237_ARAHY</name>
<feature type="region of interest" description="Disordered" evidence="1">
    <location>
        <begin position="1"/>
        <end position="22"/>
    </location>
</feature>
<keyword evidence="3" id="KW-1185">Reference proteome</keyword>
<dbReference type="PANTHER" id="PTHR39757">
    <property type="match status" value="1"/>
</dbReference>
<protein>
    <submittedName>
        <fullName evidence="2">Uncharacterized protein</fullName>
    </submittedName>
</protein>
<dbReference type="STRING" id="3818.A0A444X237"/>
<sequence>MSLNATSFTPPPPTKATLSSFPLPKTHYTSSSSCSSTSRRFRVRAYNNTNKFGNFLNLKPAHQPEPLDFDLPWCHPSDRSCFDVIIIGSGPTGTRLVEQVSRYGIKVCCVDPDPLSMWPNNYGVSVDEFESIDLENCLEGVSPMGLNFTRKRIPQNVMAIGGTSGIVHPSPGYMVARTIAVAPCVAITIAECLGSTRMIRGKQLYAKIWNSMWPIESELNRQFYSFGWRLS</sequence>
<evidence type="ECO:0000313" key="2">
    <source>
        <dbReference type="EMBL" id="RYQ83705.1"/>
    </source>
</evidence>